<evidence type="ECO:0000256" key="8">
    <source>
        <dbReference type="ARBA" id="ARBA00023080"/>
    </source>
</evidence>
<organism evidence="17">
    <name type="scientific">marine metagenome</name>
    <dbReference type="NCBI Taxonomy" id="408172"/>
    <lineage>
        <taxon>unclassified sequences</taxon>
        <taxon>metagenomes</taxon>
        <taxon>ecological metagenomes</taxon>
    </lineage>
</organism>
<dbReference type="NCBIfam" id="TIGR00042">
    <property type="entry name" value="RdgB/HAM1 family non-canonical purine NTP pyrophosphatase"/>
    <property type="match status" value="1"/>
</dbReference>
<evidence type="ECO:0000256" key="6">
    <source>
        <dbReference type="ARBA" id="ARBA00022801"/>
    </source>
</evidence>
<dbReference type="GO" id="GO:0035870">
    <property type="term" value="F:dITP diphosphatase activity"/>
    <property type="evidence" value="ECO:0007669"/>
    <property type="project" value="UniProtKB-ARBA"/>
</dbReference>
<dbReference type="GO" id="GO:0036222">
    <property type="term" value="F:XTP diphosphatase activity"/>
    <property type="evidence" value="ECO:0007669"/>
    <property type="project" value="UniProtKB-ARBA"/>
</dbReference>
<dbReference type="GO" id="GO:0046872">
    <property type="term" value="F:metal ion binding"/>
    <property type="evidence" value="ECO:0007669"/>
    <property type="project" value="UniProtKB-KW"/>
</dbReference>
<evidence type="ECO:0000256" key="4">
    <source>
        <dbReference type="ARBA" id="ARBA00022723"/>
    </source>
</evidence>
<dbReference type="CDD" id="cd00515">
    <property type="entry name" value="HAM1"/>
    <property type="match status" value="1"/>
</dbReference>
<dbReference type="InterPro" id="IPR002637">
    <property type="entry name" value="RdgB/HAM1"/>
</dbReference>
<dbReference type="Pfam" id="PF01725">
    <property type="entry name" value="Ham1p_like"/>
    <property type="match status" value="1"/>
</dbReference>
<dbReference type="GO" id="GO:0009146">
    <property type="term" value="P:purine nucleoside triphosphate catabolic process"/>
    <property type="evidence" value="ECO:0007669"/>
    <property type="project" value="UniProtKB-ARBA"/>
</dbReference>
<comment type="catalytic activity">
    <reaction evidence="9">
        <text>dITP + H2O = dIMP + diphosphate + H(+)</text>
        <dbReference type="Rhea" id="RHEA:28342"/>
        <dbReference type="ChEBI" id="CHEBI:15377"/>
        <dbReference type="ChEBI" id="CHEBI:15378"/>
        <dbReference type="ChEBI" id="CHEBI:33019"/>
        <dbReference type="ChEBI" id="CHEBI:61194"/>
        <dbReference type="ChEBI" id="CHEBI:61382"/>
        <dbReference type="EC" id="3.6.1.66"/>
    </reaction>
</comment>
<feature type="non-terminal residue" evidence="17">
    <location>
        <position position="1"/>
    </location>
</feature>
<comment type="catalytic activity">
    <reaction evidence="10">
        <text>XTP + H2O = XMP + diphosphate + H(+)</text>
        <dbReference type="Rhea" id="RHEA:28610"/>
        <dbReference type="ChEBI" id="CHEBI:15377"/>
        <dbReference type="ChEBI" id="CHEBI:15378"/>
        <dbReference type="ChEBI" id="CHEBI:33019"/>
        <dbReference type="ChEBI" id="CHEBI:57464"/>
        <dbReference type="ChEBI" id="CHEBI:61314"/>
        <dbReference type="EC" id="3.6.1.66"/>
    </reaction>
</comment>
<dbReference type="GO" id="GO:0009117">
    <property type="term" value="P:nucleotide metabolic process"/>
    <property type="evidence" value="ECO:0007669"/>
    <property type="project" value="UniProtKB-KW"/>
</dbReference>
<dbReference type="EC" id="3.6.1.66" evidence="11"/>
<evidence type="ECO:0000256" key="12">
    <source>
        <dbReference type="ARBA" id="ARBA00071289"/>
    </source>
</evidence>
<dbReference type="GO" id="GO:0036220">
    <property type="term" value="F:ITP diphosphatase activity"/>
    <property type="evidence" value="ECO:0007669"/>
    <property type="project" value="UniProtKB-EC"/>
</dbReference>
<comment type="subunit">
    <text evidence="3">Homodimer.</text>
</comment>
<keyword evidence="5" id="KW-0547">Nucleotide-binding</keyword>
<keyword evidence="7" id="KW-0460">Magnesium</keyword>
<evidence type="ECO:0000256" key="13">
    <source>
        <dbReference type="ARBA" id="ARBA00075987"/>
    </source>
</evidence>
<comment type="similarity">
    <text evidence="2">Belongs to the HAM1 NTPase family.</text>
</comment>
<accession>A0A381N5I1</accession>
<dbReference type="Gene3D" id="3.90.950.10">
    <property type="match status" value="1"/>
</dbReference>
<evidence type="ECO:0000256" key="5">
    <source>
        <dbReference type="ARBA" id="ARBA00022741"/>
    </source>
</evidence>
<evidence type="ECO:0000313" key="17">
    <source>
        <dbReference type="EMBL" id="SUZ49805.1"/>
    </source>
</evidence>
<proteinExistence type="inferred from homology"/>
<evidence type="ECO:0000256" key="16">
    <source>
        <dbReference type="ARBA" id="ARBA00083635"/>
    </source>
</evidence>
<keyword evidence="6" id="KW-0378">Hydrolase</keyword>
<gene>
    <name evidence="17" type="ORF">METZ01_LOCUS2659</name>
</gene>
<dbReference type="HAMAP" id="MF_01405">
    <property type="entry name" value="Non_canon_purine_NTPase"/>
    <property type="match status" value="1"/>
</dbReference>
<comment type="cofactor">
    <cofactor evidence="1">
        <name>Mg(2+)</name>
        <dbReference type="ChEBI" id="CHEBI:18420"/>
    </cofactor>
</comment>
<dbReference type="InterPro" id="IPR020922">
    <property type="entry name" value="dITP/XTP_pyrophosphatase"/>
</dbReference>
<dbReference type="AlphaFoldDB" id="A0A381N5I1"/>
<evidence type="ECO:0000256" key="1">
    <source>
        <dbReference type="ARBA" id="ARBA00001946"/>
    </source>
</evidence>
<evidence type="ECO:0000256" key="11">
    <source>
        <dbReference type="ARBA" id="ARBA00066468"/>
    </source>
</evidence>
<dbReference type="GO" id="GO:0000166">
    <property type="term" value="F:nucleotide binding"/>
    <property type="evidence" value="ECO:0007669"/>
    <property type="project" value="UniProtKB-KW"/>
</dbReference>
<dbReference type="SUPFAM" id="SSF52972">
    <property type="entry name" value="ITPase-like"/>
    <property type="match status" value="1"/>
</dbReference>
<evidence type="ECO:0000256" key="15">
    <source>
        <dbReference type="ARBA" id="ARBA00083186"/>
    </source>
</evidence>
<dbReference type="GO" id="GO:0017111">
    <property type="term" value="F:ribonucleoside triphosphate phosphatase activity"/>
    <property type="evidence" value="ECO:0007669"/>
    <property type="project" value="InterPro"/>
</dbReference>
<evidence type="ECO:0000256" key="10">
    <source>
        <dbReference type="ARBA" id="ARBA00052017"/>
    </source>
</evidence>
<sequence>VVTQLLIATGNSGKMREYAGLLQGTPFELVSLRDFGITYEVEETGETFEENAWLKASEYAAISGLLTLADDSGLEVDALSGEPGVHSARYGGDSCTSDQERVQLLLKNLEGISWEERGARFRCVIAIATLAKSPQDPPVLITQTEGSVAGMIQYSPQGDDGFGYDPVFYLPSYDKTVAQLPLDVKNKISHRATATQKAVQTLKKLITES</sequence>
<keyword evidence="8" id="KW-0546">Nucleotide metabolism</keyword>
<reference evidence="17" key="1">
    <citation type="submission" date="2018-05" db="EMBL/GenBank/DDBJ databases">
        <authorList>
            <person name="Lanie J.A."/>
            <person name="Ng W.-L."/>
            <person name="Kazmierczak K.M."/>
            <person name="Andrzejewski T.M."/>
            <person name="Davidsen T.M."/>
            <person name="Wayne K.J."/>
            <person name="Tettelin H."/>
            <person name="Glass J.I."/>
            <person name="Rusch D."/>
            <person name="Podicherti R."/>
            <person name="Tsui H.-C.T."/>
            <person name="Winkler M.E."/>
        </authorList>
    </citation>
    <scope>NUCLEOTIDE SEQUENCE</scope>
</reference>
<evidence type="ECO:0000256" key="9">
    <source>
        <dbReference type="ARBA" id="ARBA00051875"/>
    </source>
</evidence>
<dbReference type="EMBL" id="UINC01000136">
    <property type="protein sequence ID" value="SUZ49805.1"/>
    <property type="molecule type" value="Genomic_DNA"/>
</dbReference>
<dbReference type="PANTHER" id="PTHR11067">
    <property type="entry name" value="INOSINE TRIPHOSPHATE PYROPHOSPHATASE/HAM1 PROTEIN"/>
    <property type="match status" value="1"/>
</dbReference>
<keyword evidence="4" id="KW-0479">Metal-binding</keyword>
<evidence type="ECO:0000256" key="3">
    <source>
        <dbReference type="ARBA" id="ARBA00011738"/>
    </source>
</evidence>
<evidence type="ECO:0000256" key="2">
    <source>
        <dbReference type="ARBA" id="ARBA00008023"/>
    </source>
</evidence>
<dbReference type="FunFam" id="3.90.950.10:FF:000001">
    <property type="entry name" value="dITP/XTP pyrophosphatase"/>
    <property type="match status" value="1"/>
</dbReference>
<name>A0A381N5I1_9ZZZZ</name>
<protein>
    <recommendedName>
        <fullName evidence="12">dITP/XTP pyrophosphatase</fullName>
        <ecNumber evidence="11">3.6.1.66</ecNumber>
    </recommendedName>
    <alternativeName>
        <fullName evidence="13">Non-canonical purine NTP pyrophosphatase</fullName>
    </alternativeName>
    <alternativeName>
        <fullName evidence="14">Non-standard purine NTP pyrophosphatase</fullName>
    </alternativeName>
    <alternativeName>
        <fullName evidence="16">Nucleoside-triphosphate diphosphatase</fullName>
    </alternativeName>
    <alternativeName>
        <fullName evidence="15">Nucleoside-triphosphate pyrophosphatase</fullName>
    </alternativeName>
</protein>
<evidence type="ECO:0000256" key="14">
    <source>
        <dbReference type="ARBA" id="ARBA00078805"/>
    </source>
</evidence>
<dbReference type="GO" id="GO:0005829">
    <property type="term" value="C:cytosol"/>
    <property type="evidence" value="ECO:0007669"/>
    <property type="project" value="TreeGrafter"/>
</dbReference>
<dbReference type="InterPro" id="IPR029001">
    <property type="entry name" value="ITPase-like_fam"/>
</dbReference>
<evidence type="ECO:0000256" key="7">
    <source>
        <dbReference type="ARBA" id="ARBA00022842"/>
    </source>
</evidence>
<dbReference type="PANTHER" id="PTHR11067:SF9">
    <property type="entry name" value="INOSINE TRIPHOSPHATE PYROPHOSPHATASE"/>
    <property type="match status" value="1"/>
</dbReference>